<gene>
    <name evidence="3" type="ORF">BC962_0077</name>
</gene>
<dbReference type="InterPro" id="IPR052173">
    <property type="entry name" value="Beta-lactam_resp_regulator"/>
</dbReference>
<feature type="domain" description="Peptidase M56" evidence="2">
    <location>
        <begin position="157"/>
        <end position="250"/>
    </location>
</feature>
<dbReference type="RefSeq" id="WP_121343958.1">
    <property type="nucleotide sequence ID" value="NZ_RBLG01000001.1"/>
</dbReference>
<comment type="caution">
    <text evidence="3">The sequence shown here is derived from an EMBL/GenBank/DDBJ whole genome shotgun (WGS) entry which is preliminary data.</text>
</comment>
<accession>A0A495PXK4</accession>
<dbReference type="InterPro" id="IPR008756">
    <property type="entry name" value="Peptidase_M56"/>
</dbReference>
<sequence>METYLLNSAACLAILLLFYKLLLEKETMHLFKRFYLLGSLFAAILIPYITFTSYVEVSPTSIIPISEGSLMVSESISSSSFNWTALLWIIYGLGVVIFSIKFFRNLAALFVRIKQNPKLKNKGFINVLLNDNIVPHTFFSYLFFNKDKFNKNQIPQEVIVHEEAHAKQLHSLDILFVEILQIVFWFNPLIYLAKNAIQLNHEFLADQSVIKNGIETSIYQRTLLAFSSNAQSSKLANAFNYSSIKKRFTVMKTHTSKRTIWSKGLLLLPLLAVLLFSFSTSEVIERDASFANSENLKPHYKNSLIQDIATKKMVKEYNALAKKYNSLPKEKRTISRNELERMVFIFDRMNKEQRDNSEKFPEIIVPKNAPAPPMPIPADDLHGVVPPPPPPNAATPAPQVEIEMFEMDGDSELLPPPPPPVPSVHMKELAEQGAIFYFEGKEITGKEAIKITRESKSINIQVRDIKSKKPIVKLSKDPIVVEDR</sequence>
<dbReference type="CDD" id="cd07341">
    <property type="entry name" value="M56_BlaR1_MecR1_like"/>
    <property type="match status" value="1"/>
</dbReference>
<dbReference type="AlphaFoldDB" id="A0A495PXK4"/>
<dbReference type="PANTHER" id="PTHR34978:SF3">
    <property type="entry name" value="SLR0241 PROTEIN"/>
    <property type="match status" value="1"/>
</dbReference>
<evidence type="ECO:0000313" key="3">
    <source>
        <dbReference type="EMBL" id="RKS55121.1"/>
    </source>
</evidence>
<dbReference type="Pfam" id="PF05569">
    <property type="entry name" value="Peptidase_M56"/>
    <property type="match status" value="1"/>
</dbReference>
<feature type="transmembrane region" description="Helical" evidence="1">
    <location>
        <begin position="124"/>
        <end position="144"/>
    </location>
</feature>
<keyword evidence="1" id="KW-1133">Transmembrane helix</keyword>
<feature type="transmembrane region" description="Helical" evidence="1">
    <location>
        <begin position="34"/>
        <end position="51"/>
    </location>
</feature>
<organism evidence="3 4">
    <name type="scientific">Gillisia mitskevichiae</name>
    <dbReference type="NCBI Taxonomy" id="270921"/>
    <lineage>
        <taxon>Bacteria</taxon>
        <taxon>Pseudomonadati</taxon>
        <taxon>Bacteroidota</taxon>
        <taxon>Flavobacteriia</taxon>
        <taxon>Flavobacteriales</taxon>
        <taxon>Flavobacteriaceae</taxon>
        <taxon>Gillisia</taxon>
    </lineage>
</organism>
<feature type="transmembrane region" description="Helical" evidence="1">
    <location>
        <begin position="260"/>
        <end position="278"/>
    </location>
</feature>
<dbReference type="PANTHER" id="PTHR34978">
    <property type="entry name" value="POSSIBLE SENSOR-TRANSDUCER PROTEIN BLAR"/>
    <property type="match status" value="1"/>
</dbReference>
<evidence type="ECO:0000259" key="2">
    <source>
        <dbReference type="Pfam" id="PF05569"/>
    </source>
</evidence>
<keyword evidence="1" id="KW-0472">Membrane</keyword>
<feature type="transmembrane region" description="Helical" evidence="1">
    <location>
        <begin position="174"/>
        <end position="193"/>
    </location>
</feature>
<protein>
    <submittedName>
        <fullName evidence="3">Beta-lactamase regulating signal transducer with metallopeptidase domain</fullName>
    </submittedName>
</protein>
<feature type="transmembrane region" description="Helical" evidence="1">
    <location>
        <begin position="81"/>
        <end position="103"/>
    </location>
</feature>
<reference evidence="3 4" key="1">
    <citation type="submission" date="2018-10" db="EMBL/GenBank/DDBJ databases">
        <title>Genomic Encyclopedia of Archaeal and Bacterial Type Strains, Phase II (KMG-II): from individual species to whole genera.</title>
        <authorList>
            <person name="Goeker M."/>
        </authorList>
    </citation>
    <scope>NUCLEOTIDE SEQUENCE [LARGE SCALE GENOMIC DNA]</scope>
    <source>
        <strain evidence="3 4">DSM 19839</strain>
    </source>
</reference>
<feature type="transmembrane region" description="Helical" evidence="1">
    <location>
        <begin position="6"/>
        <end position="22"/>
    </location>
</feature>
<evidence type="ECO:0000313" key="4">
    <source>
        <dbReference type="Proteomes" id="UP000276282"/>
    </source>
</evidence>
<dbReference type="EMBL" id="RBLG01000001">
    <property type="protein sequence ID" value="RKS55121.1"/>
    <property type="molecule type" value="Genomic_DNA"/>
</dbReference>
<proteinExistence type="predicted"/>
<keyword evidence="4" id="KW-1185">Reference proteome</keyword>
<evidence type="ECO:0000256" key="1">
    <source>
        <dbReference type="SAM" id="Phobius"/>
    </source>
</evidence>
<keyword evidence="1" id="KW-0812">Transmembrane</keyword>
<dbReference type="Proteomes" id="UP000276282">
    <property type="component" value="Unassembled WGS sequence"/>
</dbReference>
<name>A0A495PXK4_9FLAO</name>
<dbReference type="OrthoDB" id="1522859at2"/>